<dbReference type="Proteomes" id="UP000887013">
    <property type="component" value="Unassembled WGS sequence"/>
</dbReference>
<sequence length="104" mass="11520">MIGKAKVFVLRVVTRVTSSHCISHSACCFCPGTRRGHPSPDDRGVGPELINGGKGLSEMWGAARNWFLWAGLQKLDSISELEIEWNILTVFHPRDGDRWPCLSG</sequence>
<accession>A0A8X6TWW3</accession>
<organism evidence="1 2">
    <name type="scientific">Nephila pilipes</name>
    <name type="common">Giant wood spider</name>
    <name type="synonym">Nephila maculata</name>
    <dbReference type="NCBI Taxonomy" id="299642"/>
    <lineage>
        <taxon>Eukaryota</taxon>
        <taxon>Metazoa</taxon>
        <taxon>Ecdysozoa</taxon>
        <taxon>Arthropoda</taxon>
        <taxon>Chelicerata</taxon>
        <taxon>Arachnida</taxon>
        <taxon>Araneae</taxon>
        <taxon>Araneomorphae</taxon>
        <taxon>Entelegynae</taxon>
        <taxon>Araneoidea</taxon>
        <taxon>Nephilidae</taxon>
        <taxon>Nephila</taxon>
    </lineage>
</organism>
<proteinExistence type="predicted"/>
<keyword evidence="2" id="KW-1185">Reference proteome</keyword>
<dbReference type="AlphaFoldDB" id="A0A8X6TWW3"/>
<reference evidence="1" key="1">
    <citation type="submission" date="2020-08" db="EMBL/GenBank/DDBJ databases">
        <title>Multicomponent nature underlies the extraordinary mechanical properties of spider dragline silk.</title>
        <authorList>
            <person name="Kono N."/>
            <person name="Nakamura H."/>
            <person name="Mori M."/>
            <person name="Yoshida Y."/>
            <person name="Ohtoshi R."/>
            <person name="Malay A.D."/>
            <person name="Moran D.A.P."/>
            <person name="Tomita M."/>
            <person name="Numata K."/>
            <person name="Arakawa K."/>
        </authorList>
    </citation>
    <scope>NUCLEOTIDE SEQUENCE</scope>
</reference>
<evidence type="ECO:0000313" key="2">
    <source>
        <dbReference type="Proteomes" id="UP000887013"/>
    </source>
</evidence>
<dbReference type="EMBL" id="BMAW01112411">
    <property type="protein sequence ID" value="GFT52309.1"/>
    <property type="molecule type" value="Genomic_DNA"/>
</dbReference>
<evidence type="ECO:0000313" key="1">
    <source>
        <dbReference type="EMBL" id="GFT52309.1"/>
    </source>
</evidence>
<name>A0A8X6TWW3_NEPPI</name>
<gene>
    <name evidence="1" type="ORF">NPIL_297731</name>
</gene>
<protein>
    <submittedName>
        <fullName evidence="1">Uncharacterized protein</fullName>
    </submittedName>
</protein>
<comment type="caution">
    <text evidence="1">The sequence shown here is derived from an EMBL/GenBank/DDBJ whole genome shotgun (WGS) entry which is preliminary data.</text>
</comment>